<dbReference type="FunFam" id="2.170.220.10:FF:000002">
    <property type="entry name" value="Methionine--tRNA ligase"/>
    <property type="match status" value="1"/>
</dbReference>
<keyword evidence="14" id="KW-0862">Zinc</keyword>
<keyword evidence="10 14" id="KW-0694">RNA-binding</keyword>
<name>A0A2W6MTZ7_9HELI</name>
<dbReference type="Pfam" id="PF19303">
    <property type="entry name" value="Anticodon_3"/>
    <property type="match status" value="1"/>
</dbReference>
<evidence type="ECO:0000256" key="14">
    <source>
        <dbReference type="HAMAP-Rule" id="MF_01228"/>
    </source>
</evidence>
<dbReference type="PRINTS" id="PR01041">
    <property type="entry name" value="TRNASYNTHMET"/>
</dbReference>
<dbReference type="RefSeq" id="WP_111230471.1">
    <property type="nucleotide sequence ID" value="NZ_NBIU01000034.1"/>
</dbReference>
<dbReference type="NCBIfam" id="TIGR00398">
    <property type="entry name" value="metG"/>
    <property type="match status" value="1"/>
</dbReference>
<evidence type="ECO:0000256" key="4">
    <source>
        <dbReference type="ARBA" id="ARBA00011738"/>
    </source>
</evidence>
<dbReference type="InterPro" id="IPR015413">
    <property type="entry name" value="Methionyl/Leucyl_tRNA_Synth"/>
</dbReference>
<dbReference type="InterPro" id="IPR012340">
    <property type="entry name" value="NA-bd_OB-fold"/>
</dbReference>
<feature type="short sequence motif" description="'HIGH' region" evidence="14">
    <location>
        <begin position="16"/>
        <end position="26"/>
    </location>
</feature>
<dbReference type="GO" id="GO:0006431">
    <property type="term" value="P:methionyl-tRNA aminoacylation"/>
    <property type="evidence" value="ECO:0007669"/>
    <property type="project" value="UniProtKB-UniRule"/>
</dbReference>
<dbReference type="PANTHER" id="PTHR43326">
    <property type="entry name" value="METHIONYL-TRNA SYNTHETASE"/>
    <property type="match status" value="1"/>
</dbReference>
<feature type="binding site" evidence="14">
    <location>
        <position position="131"/>
    </location>
    <ligand>
        <name>Zn(2+)</name>
        <dbReference type="ChEBI" id="CHEBI:29105"/>
    </ligand>
</feature>
<evidence type="ECO:0000256" key="12">
    <source>
        <dbReference type="ARBA" id="ARBA00023146"/>
    </source>
</evidence>
<evidence type="ECO:0000256" key="5">
    <source>
        <dbReference type="ARBA" id="ARBA00022490"/>
    </source>
</evidence>
<dbReference type="NCBIfam" id="TIGR00399">
    <property type="entry name" value="metG_C_term"/>
    <property type="match status" value="1"/>
</dbReference>
<dbReference type="InterPro" id="IPR009080">
    <property type="entry name" value="tRNAsynth_Ia_anticodon-bd"/>
</dbReference>
<keyword evidence="8 14" id="KW-0547">Nucleotide-binding</keyword>
<dbReference type="GO" id="GO:0046872">
    <property type="term" value="F:metal ion binding"/>
    <property type="evidence" value="ECO:0007669"/>
    <property type="project" value="UniProtKB-KW"/>
</dbReference>
<keyword evidence="12 14" id="KW-0030">Aminoacyl-tRNA synthetase</keyword>
<dbReference type="GO" id="GO:0005737">
    <property type="term" value="C:cytoplasm"/>
    <property type="evidence" value="ECO:0007669"/>
    <property type="project" value="UniProtKB-SubCell"/>
</dbReference>
<comment type="caution">
    <text evidence="14">Lacks conserved residue(s) required for the propagation of feature annotation.</text>
</comment>
<evidence type="ECO:0000256" key="10">
    <source>
        <dbReference type="ARBA" id="ARBA00022884"/>
    </source>
</evidence>
<evidence type="ECO:0000256" key="8">
    <source>
        <dbReference type="ARBA" id="ARBA00022741"/>
    </source>
</evidence>
<keyword evidence="14" id="KW-0479">Metal-binding</keyword>
<dbReference type="InterPro" id="IPR041872">
    <property type="entry name" value="Anticodon_Met"/>
</dbReference>
<dbReference type="InterPro" id="IPR014729">
    <property type="entry name" value="Rossmann-like_a/b/a_fold"/>
</dbReference>
<comment type="subunit">
    <text evidence="4 14">Homodimer.</text>
</comment>
<keyword evidence="7 14" id="KW-0436">Ligase</keyword>
<keyword evidence="6 14" id="KW-0820">tRNA-binding</keyword>
<feature type="short sequence motif" description="'KMSKS' region" evidence="14">
    <location>
        <begin position="309"/>
        <end position="313"/>
    </location>
</feature>
<dbReference type="InterPro" id="IPR014758">
    <property type="entry name" value="Met-tRNA_synth"/>
</dbReference>
<dbReference type="EMBL" id="NBIU01000034">
    <property type="protein sequence ID" value="PZT47441.1"/>
    <property type="molecule type" value="Genomic_DNA"/>
</dbReference>
<feature type="binding site" evidence="14">
    <location>
        <position position="152"/>
    </location>
    <ligand>
        <name>Zn(2+)</name>
        <dbReference type="ChEBI" id="CHEBI:29105"/>
    </ligand>
</feature>
<dbReference type="GO" id="GO:0004825">
    <property type="term" value="F:methionine-tRNA ligase activity"/>
    <property type="evidence" value="ECO:0007669"/>
    <property type="project" value="UniProtKB-UniRule"/>
</dbReference>
<keyword evidence="17" id="KW-1185">Reference proteome</keyword>
<comment type="catalytic activity">
    <reaction evidence="13 14">
        <text>tRNA(Met) + L-methionine + ATP = L-methionyl-tRNA(Met) + AMP + diphosphate</text>
        <dbReference type="Rhea" id="RHEA:13481"/>
        <dbReference type="Rhea" id="RHEA-COMP:9667"/>
        <dbReference type="Rhea" id="RHEA-COMP:9698"/>
        <dbReference type="ChEBI" id="CHEBI:30616"/>
        <dbReference type="ChEBI" id="CHEBI:33019"/>
        <dbReference type="ChEBI" id="CHEBI:57844"/>
        <dbReference type="ChEBI" id="CHEBI:78442"/>
        <dbReference type="ChEBI" id="CHEBI:78530"/>
        <dbReference type="ChEBI" id="CHEBI:456215"/>
        <dbReference type="EC" id="6.1.1.10"/>
    </reaction>
</comment>
<protein>
    <recommendedName>
        <fullName evidence="14">Methionine--tRNA ligase</fullName>
        <ecNumber evidence="14">6.1.1.10</ecNumber>
    </recommendedName>
    <alternativeName>
        <fullName evidence="14">Methionyl-tRNA synthetase</fullName>
        <shortName evidence="14">MetRS</shortName>
    </alternativeName>
</protein>
<keyword evidence="5 14" id="KW-0963">Cytoplasm</keyword>
<evidence type="ECO:0000256" key="7">
    <source>
        <dbReference type="ARBA" id="ARBA00022598"/>
    </source>
</evidence>
<evidence type="ECO:0000256" key="3">
    <source>
        <dbReference type="ARBA" id="ARBA00006590"/>
    </source>
</evidence>
<comment type="cofactor">
    <cofactor evidence="14">
        <name>Zn(2+)</name>
        <dbReference type="ChEBI" id="CHEBI:29105"/>
    </cofactor>
    <text evidence="14">Binds 1 zinc ion per subunit.</text>
</comment>
<dbReference type="InterPro" id="IPR023457">
    <property type="entry name" value="Met-tRNA_synth_2"/>
</dbReference>
<evidence type="ECO:0000256" key="11">
    <source>
        <dbReference type="ARBA" id="ARBA00022917"/>
    </source>
</evidence>
<dbReference type="Proteomes" id="UP000249746">
    <property type="component" value="Unassembled WGS sequence"/>
</dbReference>
<feature type="domain" description="TRNA-binding" evidence="15">
    <location>
        <begin position="554"/>
        <end position="655"/>
    </location>
</feature>
<reference evidence="16 17" key="1">
    <citation type="submission" date="2017-03" db="EMBL/GenBank/DDBJ databases">
        <title>Genomic and clinical evidence uncovers the enterohepatic species Helicobacter valdiviensis as a potential human intestinal pathogen.</title>
        <authorList>
            <person name="Fresia P."/>
            <person name="Jara R."/>
            <person name="Sierra R."/>
            <person name="Ferres I."/>
            <person name="Greif G."/>
            <person name="Iraola G."/>
            <person name="Collado L."/>
        </authorList>
    </citation>
    <scope>NUCLEOTIDE SEQUENCE [LARGE SCALE GENOMIC DNA]</scope>
    <source>
        <strain evidence="16 17">WBE14</strain>
    </source>
</reference>
<comment type="similarity">
    <text evidence="3 14">Belongs to the class-I aminoacyl-tRNA synthetase family. MetG type 2A subfamily.</text>
</comment>
<dbReference type="EC" id="6.1.1.10" evidence="14"/>
<dbReference type="CDD" id="cd00814">
    <property type="entry name" value="MetRS_core"/>
    <property type="match status" value="1"/>
</dbReference>
<evidence type="ECO:0000256" key="6">
    <source>
        <dbReference type="ARBA" id="ARBA00022555"/>
    </source>
</evidence>
<dbReference type="CDD" id="cd02800">
    <property type="entry name" value="tRNA_bind_EcMetRS_like"/>
    <property type="match status" value="1"/>
</dbReference>
<evidence type="ECO:0000256" key="1">
    <source>
        <dbReference type="ARBA" id="ARBA00003314"/>
    </source>
</evidence>
<dbReference type="Pfam" id="PF01588">
    <property type="entry name" value="tRNA_bind"/>
    <property type="match status" value="1"/>
</dbReference>
<comment type="subcellular location">
    <subcellularLocation>
        <location evidence="2 14">Cytoplasm</location>
    </subcellularLocation>
</comment>
<dbReference type="SUPFAM" id="SSF52374">
    <property type="entry name" value="Nucleotidylyl transferase"/>
    <property type="match status" value="1"/>
</dbReference>
<dbReference type="SUPFAM" id="SSF50249">
    <property type="entry name" value="Nucleic acid-binding proteins"/>
    <property type="match status" value="1"/>
</dbReference>
<comment type="caution">
    <text evidence="16">The sequence shown here is derived from an EMBL/GenBank/DDBJ whole genome shotgun (WGS) entry which is preliminary data.</text>
</comment>
<keyword evidence="9 14" id="KW-0067">ATP-binding</keyword>
<comment type="function">
    <text evidence="1 14">Is required not only for elongation of protein synthesis but also for the initiation of all mRNA translation through initiator tRNA(fMet) aminoacylation.</text>
</comment>
<evidence type="ECO:0000256" key="9">
    <source>
        <dbReference type="ARBA" id="ARBA00022840"/>
    </source>
</evidence>
<evidence type="ECO:0000256" key="13">
    <source>
        <dbReference type="ARBA" id="ARBA00047364"/>
    </source>
</evidence>
<feature type="binding site" evidence="14">
    <location>
        <position position="134"/>
    </location>
    <ligand>
        <name>Zn(2+)</name>
        <dbReference type="ChEBI" id="CHEBI:29105"/>
    </ligand>
</feature>
<gene>
    <name evidence="14" type="primary">metG</name>
    <name evidence="16" type="ORF">B6S12_09010</name>
</gene>
<dbReference type="OrthoDB" id="9810191at2"/>
<dbReference type="AlphaFoldDB" id="A0A2W6MTZ7"/>
<dbReference type="Gene3D" id="3.40.50.620">
    <property type="entry name" value="HUPs"/>
    <property type="match status" value="1"/>
</dbReference>
<evidence type="ECO:0000313" key="17">
    <source>
        <dbReference type="Proteomes" id="UP000249746"/>
    </source>
</evidence>
<dbReference type="GO" id="GO:0005524">
    <property type="term" value="F:ATP binding"/>
    <property type="evidence" value="ECO:0007669"/>
    <property type="project" value="UniProtKB-UniRule"/>
</dbReference>
<evidence type="ECO:0000256" key="2">
    <source>
        <dbReference type="ARBA" id="ARBA00004496"/>
    </source>
</evidence>
<accession>A0A2W6MTZ7</accession>
<dbReference type="GO" id="GO:0000049">
    <property type="term" value="F:tRNA binding"/>
    <property type="evidence" value="ECO:0007669"/>
    <property type="project" value="UniProtKB-UniRule"/>
</dbReference>
<dbReference type="InterPro" id="IPR002547">
    <property type="entry name" value="tRNA-bd_dom"/>
</dbReference>
<feature type="binding site" evidence="14">
    <location>
        <position position="149"/>
    </location>
    <ligand>
        <name>Zn(2+)</name>
        <dbReference type="ChEBI" id="CHEBI:29105"/>
    </ligand>
</feature>
<dbReference type="PANTHER" id="PTHR43326:SF1">
    <property type="entry name" value="METHIONINE--TRNA LIGASE, MITOCHONDRIAL"/>
    <property type="match status" value="1"/>
</dbReference>
<dbReference type="Gene3D" id="2.170.220.10">
    <property type="match status" value="1"/>
</dbReference>
<proteinExistence type="inferred from homology"/>
<evidence type="ECO:0000259" key="15">
    <source>
        <dbReference type="PROSITE" id="PS50886"/>
    </source>
</evidence>
<evidence type="ECO:0000313" key="16">
    <source>
        <dbReference type="EMBL" id="PZT47441.1"/>
    </source>
</evidence>
<keyword evidence="11 14" id="KW-0648">Protein biosynthesis</keyword>
<dbReference type="NCBIfam" id="NF008900">
    <property type="entry name" value="PRK12267.1"/>
    <property type="match status" value="1"/>
</dbReference>
<dbReference type="SUPFAM" id="SSF47323">
    <property type="entry name" value="Anticodon-binding domain of a subclass of class I aminoacyl-tRNA synthetases"/>
    <property type="match status" value="1"/>
</dbReference>
<dbReference type="HAMAP" id="MF_01228">
    <property type="entry name" value="Met_tRNA_synth_type2"/>
    <property type="match status" value="1"/>
</dbReference>
<dbReference type="Gene3D" id="1.10.730.10">
    <property type="entry name" value="Isoleucyl-tRNA Synthetase, Domain 1"/>
    <property type="match status" value="1"/>
</dbReference>
<dbReference type="Gene3D" id="2.40.50.140">
    <property type="entry name" value="Nucleic acid-binding proteins"/>
    <property type="match status" value="1"/>
</dbReference>
<organism evidence="16 17">
    <name type="scientific">Helicobacter valdiviensis</name>
    <dbReference type="NCBI Taxonomy" id="1458358"/>
    <lineage>
        <taxon>Bacteria</taxon>
        <taxon>Pseudomonadati</taxon>
        <taxon>Campylobacterota</taxon>
        <taxon>Epsilonproteobacteria</taxon>
        <taxon>Campylobacterales</taxon>
        <taxon>Helicobacteraceae</taxon>
        <taxon>Helicobacter</taxon>
    </lineage>
</organism>
<dbReference type="PROSITE" id="PS50886">
    <property type="entry name" value="TRBD"/>
    <property type="match status" value="1"/>
</dbReference>
<dbReference type="FunFam" id="2.40.50.140:FF:000042">
    <property type="entry name" value="Methionine--tRNA ligase"/>
    <property type="match status" value="1"/>
</dbReference>
<dbReference type="InterPro" id="IPR033911">
    <property type="entry name" value="MetRS_core"/>
</dbReference>
<dbReference type="Pfam" id="PF09334">
    <property type="entry name" value="tRNA-synt_1g"/>
    <property type="match status" value="1"/>
</dbReference>
<dbReference type="InterPro" id="IPR004495">
    <property type="entry name" value="Met-tRNA-synth_bsu_C"/>
</dbReference>
<sequence>MEEALNSKFYITTPIYYVNDVPHIGHAYTTIIVDSLARYHRLKGEEVYFLTGSDEHGQKIEQSACKHQKEPKVYVDEISKRFRDLWDSFGISYDIFIRTTDDFHIKSVQAAFLKMYEKGDIYKSEYEGNYCISCEAFFTPSQLVNDKCCPDCKKETTLLKEESYFFRLSAYEDKLLRWYEENADCILPKNKRNEVINFVKAGLSDLSITRTSFDWGVKLPRQLIEQDGANAKHVMYVWLDALMNYLSATGYENEQKVAYKDFWPANYHIVGKDILRFHAIYWPAFLMSLGMPLPKHIGVHGWWTKDGQKMSKSIGNVIDPKEVVEAYGEDAFRYFILREVPFGQDGDFSQKAMIERINADLSNDLGNLLNRLLGMGEKYFKYHLNIKEEILRKEFAQEWEKIQRIFEELEGFLETLQIHKYLEELWKIFTLANATIAKKEPWNLMKENKIEEVSALLLFVSNVLCKGAIMLSPFMPKAAKEILEVFGKEADCKSYLEFICKDMLLTQIELKPKGMLFPKFEIPKTNEAKKEEAPKKKEAELPKLEIENPINIDDFFKSQIRVGEIKEVEEIAKSDKLLKLKVDLGEERPRQILAGIKAYYTKEELIGKQVCVLANLKPAKLMGELSEGMILASKDEDGLSLIIPQKTKKVGSKIS</sequence>